<dbReference type="Proteomes" id="UP000516052">
    <property type="component" value="Chromosome"/>
</dbReference>
<proteinExistence type="predicted"/>
<dbReference type="KEGG" id="sroi:IAG44_26465"/>
<reference evidence="1 2" key="1">
    <citation type="submission" date="2020-08" db="EMBL/GenBank/DDBJ databases">
        <title>A novel species.</title>
        <authorList>
            <person name="Gao J."/>
        </authorList>
    </citation>
    <scope>NUCLEOTIDE SEQUENCE [LARGE SCALE GENOMIC DNA]</scope>
    <source>
        <strain evidence="1 2">CRXT-G-22</strain>
    </source>
</reference>
<dbReference type="RefSeq" id="WP_187749574.1">
    <property type="nucleotide sequence ID" value="NZ_CP060828.1"/>
</dbReference>
<name>A0A7H0IIK6_9ACTN</name>
<accession>A0A7H0IIK6</accession>
<organism evidence="1 2">
    <name type="scientific">Streptomyces roseirectus</name>
    <dbReference type="NCBI Taxonomy" id="2768066"/>
    <lineage>
        <taxon>Bacteria</taxon>
        <taxon>Bacillati</taxon>
        <taxon>Actinomycetota</taxon>
        <taxon>Actinomycetes</taxon>
        <taxon>Kitasatosporales</taxon>
        <taxon>Streptomycetaceae</taxon>
        <taxon>Streptomyces</taxon>
    </lineage>
</organism>
<dbReference type="EMBL" id="CP060828">
    <property type="protein sequence ID" value="QNP72622.1"/>
    <property type="molecule type" value="Genomic_DNA"/>
</dbReference>
<evidence type="ECO:0000313" key="2">
    <source>
        <dbReference type="Proteomes" id="UP000516052"/>
    </source>
</evidence>
<keyword evidence="2" id="KW-1185">Reference proteome</keyword>
<sequence>MRTPWWLNLLALAAAIAFCVVLHLPWYAAAVAALVTGTVADRAWQAVLRRRERG</sequence>
<evidence type="ECO:0000313" key="1">
    <source>
        <dbReference type="EMBL" id="QNP72622.1"/>
    </source>
</evidence>
<dbReference type="AlphaFoldDB" id="A0A7H0IIK6"/>
<gene>
    <name evidence="1" type="ORF">IAG44_26465</name>
</gene>
<protein>
    <submittedName>
        <fullName evidence="1">Uncharacterized protein</fullName>
    </submittedName>
</protein>